<dbReference type="PANTHER" id="PTHR46825">
    <property type="entry name" value="D-ALANYL-D-ALANINE-CARBOXYPEPTIDASE/ENDOPEPTIDASE AMPH"/>
    <property type="match status" value="1"/>
</dbReference>
<reference evidence="2 3" key="1">
    <citation type="submission" date="2017-03" db="EMBL/GenBank/DDBJ databases">
        <authorList>
            <person name="Afonso C.L."/>
            <person name="Miller P.J."/>
            <person name="Scott M.A."/>
            <person name="Spackman E."/>
            <person name="Goraichik I."/>
            <person name="Dimitrov K.M."/>
            <person name="Suarez D.L."/>
            <person name="Swayne D.E."/>
        </authorList>
    </citation>
    <scope>NUCLEOTIDE SEQUENCE [LARGE SCALE GENOMIC DNA]</scope>
    <source>
        <strain evidence="2 3">CECT 7023</strain>
    </source>
</reference>
<dbReference type="SUPFAM" id="SSF56601">
    <property type="entry name" value="beta-lactamase/transpeptidase-like"/>
    <property type="match status" value="1"/>
</dbReference>
<keyword evidence="3" id="KW-1185">Reference proteome</keyword>
<dbReference type="InterPro" id="IPR001466">
    <property type="entry name" value="Beta-lactam-related"/>
</dbReference>
<dbReference type="EMBL" id="FWFZ01000052">
    <property type="protein sequence ID" value="SLN77353.1"/>
    <property type="molecule type" value="Genomic_DNA"/>
</dbReference>
<name>A0A1Y5U5E6_9RHOB</name>
<dbReference type="InterPro" id="IPR050491">
    <property type="entry name" value="AmpC-like"/>
</dbReference>
<proteinExistence type="predicted"/>
<sequence length="390" mass="40499">MDVRVLIATAIACIGISAPLAAQDRSALSVQLETTLGDFHGRYAFPGATAAIALPDGTVAVAAVGLADVESGRAMTPDARMLAASIGKTFVAAAVLALESEGVLAQSDLLAIHLGDRPWFAALPNAQTMTIAHLLRHQAGLPDHPHLPEFEAAAAARIAEAGDAFTPEQILGFVAGRAPLFEPGTAWAYSDTGYILLGLVIEEVSGRSYYDVVQATFLGPLDLPDTIPSDRREIPGLAVGYAVPGNPFGLPERTADADGRLVWDVSVEWTGGGLASTSHDLARWGHALFGGTAMDAPYLDRLLDGVPVSPDAPGIFYGAGVAIYADTPRGPVYGHGGWIPAYVSSLRHYADHGVTVAFQINTDAGIVDDSSDLVAALEAALADLAIGAFQ</sequence>
<dbReference type="AlphaFoldDB" id="A0A1Y5U5E6"/>
<dbReference type="Pfam" id="PF00144">
    <property type="entry name" value="Beta-lactamase"/>
    <property type="match status" value="1"/>
</dbReference>
<evidence type="ECO:0000259" key="1">
    <source>
        <dbReference type="Pfam" id="PF00144"/>
    </source>
</evidence>
<accession>A0A1Y5U5E6</accession>
<evidence type="ECO:0000313" key="2">
    <source>
        <dbReference type="EMBL" id="SLN77353.1"/>
    </source>
</evidence>
<dbReference type="PANTHER" id="PTHR46825:SF7">
    <property type="entry name" value="D-ALANYL-D-ALANINE CARBOXYPEPTIDASE"/>
    <property type="match status" value="1"/>
</dbReference>
<dbReference type="RefSeq" id="WP_234992394.1">
    <property type="nucleotide sequence ID" value="NZ_FWFZ01000052.1"/>
</dbReference>
<dbReference type="InterPro" id="IPR012338">
    <property type="entry name" value="Beta-lactam/transpept-like"/>
</dbReference>
<gene>
    <name evidence="2" type="primary">pbpE</name>
    <name evidence="2" type="ORF">ROA7023_04370</name>
</gene>
<evidence type="ECO:0000313" key="3">
    <source>
        <dbReference type="Proteomes" id="UP000193900"/>
    </source>
</evidence>
<organism evidence="2 3">
    <name type="scientific">Roseisalinus antarcticus</name>
    <dbReference type="NCBI Taxonomy" id="254357"/>
    <lineage>
        <taxon>Bacteria</taxon>
        <taxon>Pseudomonadati</taxon>
        <taxon>Pseudomonadota</taxon>
        <taxon>Alphaproteobacteria</taxon>
        <taxon>Rhodobacterales</taxon>
        <taxon>Roseobacteraceae</taxon>
        <taxon>Roseisalinus</taxon>
    </lineage>
</organism>
<protein>
    <submittedName>
        <fullName evidence="2">Penicillin-binding protein 4</fullName>
    </submittedName>
</protein>
<feature type="domain" description="Beta-lactamase-related" evidence="1">
    <location>
        <begin position="36"/>
        <end position="380"/>
    </location>
</feature>
<dbReference type="Gene3D" id="3.40.710.10">
    <property type="entry name" value="DD-peptidase/beta-lactamase superfamily"/>
    <property type="match status" value="1"/>
</dbReference>
<dbReference type="Proteomes" id="UP000193900">
    <property type="component" value="Unassembled WGS sequence"/>
</dbReference>